<organism evidence="1 2">
    <name type="scientific">Cetraspora pellucida</name>
    <dbReference type="NCBI Taxonomy" id="1433469"/>
    <lineage>
        <taxon>Eukaryota</taxon>
        <taxon>Fungi</taxon>
        <taxon>Fungi incertae sedis</taxon>
        <taxon>Mucoromycota</taxon>
        <taxon>Glomeromycotina</taxon>
        <taxon>Glomeromycetes</taxon>
        <taxon>Diversisporales</taxon>
        <taxon>Gigasporaceae</taxon>
        <taxon>Cetraspora</taxon>
    </lineage>
</organism>
<comment type="caution">
    <text evidence="1">The sequence shown here is derived from an EMBL/GenBank/DDBJ whole genome shotgun (WGS) entry which is preliminary data.</text>
</comment>
<dbReference type="EMBL" id="CAJVPW010016939">
    <property type="protein sequence ID" value="CAG8673637.1"/>
    <property type="molecule type" value="Genomic_DNA"/>
</dbReference>
<keyword evidence="2" id="KW-1185">Reference proteome</keyword>
<evidence type="ECO:0000313" key="1">
    <source>
        <dbReference type="EMBL" id="CAG8673637.1"/>
    </source>
</evidence>
<name>A0ACA9NT74_9GLOM</name>
<evidence type="ECO:0000313" key="2">
    <source>
        <dbReference type="Proteomes" id="UP000789366"/>
    </source>
</evidence>
<dbReference type="Proteomes" id="UP000789366">
    <property type="component" value="Unassembled WGS sequence"/>
</dbReference>
<protein>
    <submittedName>
        <fullName evidence="1">11351_t:CDS:1</fullName>
    </submittedName>
</protein>
<gene>
    <name evidence="1" type="ORF">SPELUC_LOCUS9793</name>
</gene>
<accession>A0ACA9NT74</accession>
<proteinExistence type="predicted"/>
<sequence>MDELLGEQIIGDEQYPERDEGAQVNPDQVNVILREIANTFHDATLEAINDVRPEGCENNWVWVEANLGNTNDNYYLDEREMYVLDGRYQFYDRENRGCPRPNSESQWEGWLRSRKNVGIRPQELEETYHLIDDDDLMQDSSNILTPVRAPRRKRDLSVVDFLAPYNIVDDILSTRANATYDQLLQYLNQRRYLAKALQRPLVPAETNYVNVIEVPITNSSPRKLHQMEEKEETEDPLDDDNDLFDQLVYENEEVEETEGYYMEEIFSEQEENKLYVNPWQDIQSPTAYLSNVEELPTNLSENKKEPVEEKIRKMEVSDESDLEQ</sequence>
<reference evidence="1" key="1">
    <citation type="submission" date="2021-06" db="EMBL/GenBank/DDBJ databases">
        <authorList>
            <person name="Kallberg Y."/>
            <person name="Tangrot J."/>
            <person name="Rosling A."/>
        </authorList>
    </citation>
    <scope>NUCLEOTIDE SEQUENCE</scope>
    <source>
        <strain evidence="1">28 12/20/2015</strain>
    </source>
</reference>